<accession>A0A1M6HFN6</accession>
<sequence>MNLDNKKIVTTENKSVLSSNETVFHYSQSDKTIIEKYKGGSILEGLIIGKQTKVWIRKSFSKGKSTLIKV</sequence>
<organism evidence="1 2">
    <name type="scientific">Aquimarina spongiae</name>
    <dbReference type="NCBI Taxonomy" id="570521"/>
    <lineage>
        <taxon>Bacteria</taxon>
        <taxon>Pseudomonadati</taxon>
        <taxon>Bacteroidota</taxon>
        <taxon>Flavobacteriia</taxon>
        <taxon>Flavobacteriales</taxon>
        <taxon>Flavobacteriaceae</taxon>
        <taxon>Aquimarina</taxon>
    </lineage>
</organism>
<dbReference type="Pfam" id="PF26421">
    <property type="entry name" value="Avidin_like"/>
    <property type="match status" value="1"/>
</dbReference>
<dbReference type="Proteomes" id="UP000184432">
    <property type="component" value="Unassembled WGS sequence"/>
</dbReference>
<dbReference type="AlphaFoldDB" id="A0A1M6HFN6"/>
<gene>
    <name evidence="1" type="ORF">SAMN04488508_106260</name>
</gene>
<dbReference type="OrthoDB" id="5684515at2"/>
<protein>
    <submittedName>
        <fullName evidence="1">Uncharacterized protein</fullName>
    </submittedName>
</protein>
<proteinExistence type="predicted"/>
<evidence type="ECO:0000313" key="1">
    <source>
        <dbReference type="EMBL" id="SHJ21012.1"/>
    </source>
</evidence>
<dbReference type="STRING" id="570521.SAMN04488508_106260"/>
<reference evidence="2" key="1">
    <citation type="submission" date="2016-11" db="EMBL/GenBank/DDBJ databases">
        <authorList>
            <person name="Varghese N."/>
            <person name="Submissions S."/>
        </authorList>
    </citation>
    <scope>NUCLEOTIDE SEQUENCE [LARGE SCALE GENOMIC DNA]</scope>
    <source>
        <strain evidence="2">DSM 22623</strain>
    </source>
</reference>
<name>A0A1M6HFN6_9FLAO</name>
<dbReference type="RefSeq" id="WP_073317194.1">
    <property type="nucleotide sequence ID" value="NZ_FQYP01000006.1"/>
</dbReference>
<evidence type="ECO:0000313" key="2">
    <source>
        <dbReference type="Proteomes" id="UP000184432"/>
    </source>
</evidence>
<dbReference type="EMBL" id="FQYP01000006">
    <property type="protein sequence ID" value="SHJ21012.1"/>
    <property type="molecule type" value="Genomic_DNA"/>
</dbReference>
<dbReference type="InterPro" id="IPR058595">
    <property type="entry name" value="Avidin-like"/>
</dbReference>
<keyword evidence="2" id="KW-1185">Reference proteome</keyword>